<dbReference type="NCBIfam" id="TIGR00166">
    <property type="entry name" value="S6"/>
    <property type="match status" value="1"/>
</dbReference>
<proteinExistence type="inferred from homology"/>
<evidence type="ECO:0000256" key="3">
    <source>
        <dbReference type="ARBA" id="ARBA00023274"/>
    </source>
</evidence>
<gene>
    <name evidence="6 7" type="primary">rpsF</name>
    <name evidence="7" type="ORF">ACFOEN_04185</name>
</gene>
<comment type="function">
    <text evidence="4 6">Binds together with bS18 to 16S ribosomal RNA.</text>
</comment>
<keyword evidence="6" id="KW-0694">RNA-binding</keyword>
<evidence type="ECO:0000313" key="7">
    <source>
        <dbReference type="EMBL" id="MFC3146838.1"/>
    </source>
</evidence>
<evidence type="ECO:0000313" key="8">
    <source>
        <dbReference type="Proteomes" id="UP001595556"/>
    </source>
</evidence>
<dbReference type="HAMAP" id="MF_00360">
    <property type="entry name" value="Ribosomal_bS6"/>
    <property type="match status" value="1"/>
</dbReference>
<dbReference type="SUPFAM" id="SSF54995">
    <property type="entry name" value="Ribosomal protein S6"/>
    <property type="match status" value="1"/>
</dbReference>
<evidence type="ECO:0000256" key="4">
    <source>
        <dbReference type="ARBA" id="ARBA00035104"/>
    </source>
</evidence>
<evidence type="ECO:0000256" key="5">
    <source>
        <dbReference type="ARBA" id="ARBA00035294"/>
    </source>
</evidence>
<keyword evidence="8" id="KW-1185">Reference proteome</keyword>
<dbReference type="RefSeq" id="WP_377301366.1">
    <property type="nucleotide sequence ID" value="NZ_CP180191.1"/>
</dbReference>
<dbReference type="Proteomes" id="UP001595556">
    <property type="component" value="Unassembled WGS sequence"/>
</dbReference>
<dbReference type="Gene3D" id="3.30.70.60">
    <property type="match status" value="1"/>
</dbReference>
<protein>
    <recommendedName>
        <fullName evidence="5 6">Small ribosomal subunit protein bS6</fullName>
    </recommendedName>
</protein>
<comment type="similarity">
    <text evidence="1 6">Belongs to the bacterial ribosomal protein bS6 family.</text>
</comment>
<keyword evidence="3 6" id="KW-0687">Ribonucleoprotein</keyword>
<dbReference type="InterPro" id="IPR014717">
    <property type="entry name" value="Transl_elong_EF1B/ribsomal_bS6"/>
</dbReference>
<evidence type="ECO:0000256" key="2">
    <source>
        <dbReference type="ARBA" id="ARBA00022980"/>
    </source>
</evidence>
<dbReference type="PANTHER" id="PTHR21011:SF1">
    <property type="entry name" value="SMALL RIBOSOMAL SUBUNIT PROTEIN BS6M"/>
    <property type="match status" value="1"/>
</dbReference>
<keyword evidence="6" id="KW-0699">rRNA-binding</keyword>
<comment type="caution">
    <text evidence="7">The sequence shown here is derived from an EMBL/GenBank/DDBJ whole genome shotgun (WGS) entry which is preliminary data.</text>
</comment>
<dbReference type="CDD" id="cd00473">
    <property type="entry name" value="bS6"/>
    <property type="match status" value="1"/>
</dbReference>
<dbReference type="PANTHER" id="PTHR21011">
    <property type="entry name" value="MITOCHONDRIAL 28S RIBOSOMAL PROTEIN S6"/>
    <property type="match status" value="1"/>
</dbReference>
<dbReference type="Pfam" id="PF01250">
    <property type="entry name" value="Ribosomal_S6"/>
    <property type="match status" value="1"/>
</dbReference>
<sequence length="121" mass="14045">MRHYEIVLIIHPDQSEQVPAMVERYKSLIESQQGKVHRFEDWGRRQLAYSIQKLAKAHYIMLNVEVSQATLDELEHGFRFNDAVLRHLVVKRDGADVEPSIMMKAVEREESRKATQETAAA</sequence>
<keyword evidence="2 6" id="KW-0689">Ribosomal protein</keyword>
<evidence type="ECO:0000256" key="1">
    <source>
        <dbReference type="ARBA" id="ARBA00009512"/>
    </source>
</evidence>
<organism evidence="7 8">
    <name type="scientific">Piscinibacterium candidicorallinum</name>
    <dbReference type="NCBI Taxonomy" id="1793872"/>
    <lineage>
        <taxon>Bacteria</taxon>
        <taxon>Pseudomonadati</taxon>
        <taxon>Pseudomonadota</taxon>
        <taxon>Betaproteobacteria</taxon>
        <taxon>Burkholderiales</taxon>
        <taxon>Piscinibacterium</taxon>
    </lineage>
</organism>
<name>A0ABV7GYU5_9BURK</name>
<dbReference type="InterPro" id="IPR035980">
    <property type="entry name" value="Ribosomal_bS6_sf"/>
</dbReference>
<evidence type="ECO:0000256" key="6">
    <source>
        <dbReference type="HAMAP-Rule" id="MF_00360"/>
    </source>
</evidence>
<accession>A0ABV7GYU5</accession>
<dbReference type="InterPro" id="IPR020814">
    <property type="entry name" value="Ribosomal_S6_plastid/chlpt"/>
</dbReference>
<dbReference type="EMBL" id="JBHRTI010000003">
    <property type="protein sequence ID" value="MFC3146838.1"/>
    <property type="molecule type" value="Genomic_DNA"/>
</dbReference>
<dbReference type="GO" id="GO:0005840">
    <property type="term" value="C:ribosome"/>
    <property type="evidence" value="ECO:0007669"/>
    <property type="project" value="UniProtKB-KW"/>
</dbReference>
<reference evidence="8" key="1">
    <citation type="journal article" date="2019" name="Int. J. Syst. Evol. Microbiol.">
        <title>The Global Catalogue of Microorganisms (GCM) 10K type strain sequencing project: providing services to taxonomists for standard genome sequencing and annotation.</title>
        <authorList>
            <consortium name="The Broad Institute Genomics Platform"/>
            <consortium name="The Broad Institute Genome Sequencing Center for Infectious Disease"/>
            <person name="Wu L."/>
            <person name="Ma J."/>
        </authorList>
    </citation>
    <scope>NUCLEOTIDE SEQUENCE [LARGE SCALE GENOMIC DNA]</scope>
    <source>
        <strain evidence="8">KCTC 52168</strain>
    </source>
</reference>
<dbReference type="InterPro" id="IPR000529">
    <property type="entry name" value="Ribosomal_bS6"/>
</dbReference>